<dbReference type="SUPFAM" id="SSF56935">
    <property type="entry name" value="Porins"/>
    <property type="match status" value="1"/>
</dbReference>
<dbReference type="InterPro" id="IPR039426">
    <property type="entry name" value="TonB-dep_rcpt-like"/>
</dbReference>
<dbReference type="Proteomes" id="UP000316008">
    <property type="component" value="Unassembled WGS sequence"/>
</dbReference>
<protein>
    <submittedName>
        <fullName evidence="2">Carboxypeptidase regulatory-like domain-containing protein</fullName>
    </submittedName>
</protein>
<dbReference type="Gene3D" id="2.60.40.1120">
    <property type="entry name" value="Carboxypeptidase-like, regulatory domain"/>
    <property type="match status" value="1"/>
</dbReference>
<dbReference type="PROSITE" id="PS52016">
    <property type="entry name" value="TONB_DEPENDENT_REC_3"/>
    <property type="match status" value="1"/>
</dbReference>
<comment type="caution">
    <text evidence="2">The sequence shown here is derived from an EMBL/GenBank/DDBJ whole genome shotgun (WGS) entry which is preliminary data.</text>
</comment>
<keyword evidence="1" id="KW-0813">Transport</keyword>
<evidence type="ECO:0000256" key="1">
    <source>
        <dbReference type="PROSITE-ProRule" id="PRU01360"/>
    </source>
</evidence>
<dbReference type="GO" id="GO:0009279">
    <property type="term" value="C:cell outer membrane"/>
    <property type="evidence" value="ECO:0007669"/>
    <property type="project" value="UniProtKB-SubCell"/>
</dbReference>
<proteinExistence type="inferred from homology"/>
<comment type="subcellular location">
    <subcellularLocation>
        <location evidence="1">Cell outer membrane</location>
        <topology evidence="1">Multi-pass membrane protein</topology>
    </subcellularLocation>
</comment>
<accession>A0A556MNT2</accession>
<sequence>MEFLFDRHLYRNQLKNQIMKTITFIAAFFLTGITFAQNTFGDIIGTFTTPDKKEGIFGAYAVTTRGDQFFKAITDEDGRFRISAVPAGVYQVFFIYDGDTTYAKNTVDVAPDGFGNTGIVAQTSTTVIDVIDITAPIYRLTTGVAPEIKLTKKDIQHMPVKFNAKQMVAAMTSDVKLTDDGQLIFRGARKGDVINYIDGVKMNDVQNVPSAALGYVMVYSGAIPAKYGDTTGGVVVMETLSYFDLLREYNNRP</sequence>
<dbReference type="InterPro" id="IPR037066">
    <property type="entry name" value="Plug_dom_sf"/>
</dbReference>
<dbReference type="GO" id="GO:0030246">
    <property type="term" value="F:carbohydrate binding"/>
    <property type="evidence" value="ECO:0007669"/>
    <property type="project" value="InterPro"/>
</dbReference>
<dbReference type="SUPFAM" id="SSF49452">
    <property type="entry name" value="Starch-binding domain-like"/>
    <property type="match status" value="1"/>
</dbReference>
<dbReference type="EMBL" id="VLPL01000007">
    <property type="protein sequence ID" value="TSJ41515.1"/>
    <property type="molecule type" value="Genomic_DNA"/>
</dbReference>
<dbReference type="GO" id="GO:0004180">
    <property type="term" value="F:carboxypeptidase activity"/>
    <property type="evidence" value="ECO:0007669"/>
    <property type="project" value="UniProtKB-KW"/>
</dbReference>
<keyword evidence="1" id="KW-0472">Membrane</keyword>
<dbReference type="Gene3D" id="2.170.130.10">
    <property type="entry name" value="TonB-dependent receptor, plug domain"/>
    <property type="match status" value="1"/>
</dbReference>
<organism evidence="2 3">
    <name type="scientific">Fluviicola chungangensis</name>
    <dbReference type="NCBI Taxonomy" id="2597671"/>
    <lineage>
        <taxon>Bacteria</taxon>
        <taxon>Pseudomonadati</taxon>
        <taxon>Bacteroidota</taxon>
        <taxon>Flavobacteriia</taxon>
        <taxon>Flavobacteriales</taxon>
        <taxon>Crocinitomicaceae</taxon>
        <taxon>Fluviicola</taxon>
    </lineage>
</organism>
<comment type="similarity">
    <text evidence="1">Belongs to the TonB-dependent receptor family.</text>
</comment>
<keyword evidence="2" id="KW-0121">Carboxypeptidase</keyword>
<dbReference type="AlphaFoldDB" id="A0A556MNT2"/>
<gene>
    <name evidence="2" type="ORF">FO442_13705</name>
</gene>
<evidence type="ECO:0000313" key="2">
    <source>
        <dbReference type="EMBL" id="TSJ41515.1"/>
    </source>
</evidence>
<keyword evidence="2" id="KW-0378">Hydrolase</keyword>
<reference evidence="2 3" key="1">
    <citation type="submission" date="2019-07" db="EMBL/GenBank/DDBJ databases">
        <authorList>
            <person name="Huq M.A."/>
        </authorList>
    </citation>
    <scope>NUCLEOTIDE SEQUENCE [LARGE SCALE GENOMIC DNA]</scope>
    <source>
        <strain evidence="2 3">MAH-3</strain>
    </source>
</reference>
<name>A0A556MNT2_9FLAO</name>
<dbReference type="InterPro" id="IPR013784">
    <property type="entry name" value="Carb-bd-like_fold"/>
</dbReference>
<keyword evidence="1" id="KW-0812">Transmembrane</keyword>
<keyword evidence="1" id="KW-0998">Cell outer membrane</keyword>
<evidence type="ECO:0000313" key="3">
    <source>
        <dbReference type="Proteomes" id="UP000316008"/>
    </source>
</evidence>
<keyword evidence="3" id="KW-1185">Reference proteome</keyword>
<keyword evidence="2" id="KW-0645">Protease</keyword>
<dbReference type="OrthoDB" id="9812892at2"/>
<keyword evidence="1" id="KW-1134">Transmembrane beta strand</keyword>